<dbReference type="Pfam" id="PF01765">
    <property type="entry name" value="RRF"/>
    <property type="match status" value="1"/>
</dbReference>
<dbReference type="PANTHER" id="PTHR20982">
    <property type="entry name" value="RIBOSOME RECYCLING FACTOR"/>
    <property type="match status" value="1"/>
</dbReference>
<keyword evidence="3" id="KW-0963">Cytoplasm</keyword>
<proteinExistence type="inferred from homology"/>
<dbReference type="InterPro" id="IPR036191">
    <property type="entry name" value="RRF_sf"/>
</dbReference>
<dbReference type="GO" id="GO:0043023">
    <property type="term" value="F:ribosomal large subunit binding"/>
    <property type="evidence" value="ECO:0007669"/>
    <property type="project" value="TreeGrafter"/>
</dbReference>
<reference evidence="6 7" key="1">
    <citation type="journal article" date="2016" name="Nat. Commun.">
        <title>Thousands of microbial genomes shed light on interconnected biogeochemical processes in an aquifer system.</title>
        <authorList>
            <person name="Anantharaman K."/>
            <person name="Brown C.T."/>
            <person name="Hug L.A."/>
            <person name="Sharon I."/>
            <person name="Castelle C.J."/>
            <person name="Probst A.J."/>
            <person name="Thomas B.C."/>
            <person name="Singh A."/>
            <person name="Wilkins M.J."/>
            <person name="Karaoz U."/>
            <person name="Brodie E.L."/>
            <person name="Williams K.H."/>
            <person name="Hubbard S.S."/>
            <person name="Banfield J.F."/>
        </authorList>
    </citation>
    <scope>NUCLEOTIDE SEQUENCE [LARGE SCALE GENOMIC DNA]</scope>
</reference>
<evidence type="ECO:0000313" key="7">
    <source>
        <dbReference type="Proteomes" id="UP000177954"/>
    </source>
</evidence>
<dbReference type="GO" id="GO:0006415">
    <property type="term" value="P:translational termination"/>
    <property type="evidence" value="ECO:0007669"/>
    <property type="project" value="UniProtKB-UniRule"/>
</dbReference>
<dbReference type="AlphaFoldDB" id="A0A1G2H135"/>
<dbReference type="SUPFAM" id="SSF55194">
    <property type="entry name" value="Ribosome recycling factor, RRF"/>
    <property type="match status" value="1"/>
</dbReference>
<dbReference type="InterPro" id="IPR002661">
    <property type="entry name" value="Ribosome_recyc_fac"/>
</dbReference>
<protein>
    <recommendedName>
        <fullName evidence="3">Ribosome-recycling factor</fullName>
        <shortName evidence="3">RRF</shortName>
    </recommendedName>
    <alternativeName>
        <fullName evidence="3">Ribosome-releasing factor</fullName>
    </alternativeName>
</protein>
<accession>A0A1G2H135</accession>
<dbReference type="HAMAP" id="MF_00040">
    <property type="entry name" value="RRF"/>
    <property type="match status" value="1"/>
</dbReference>
<organism evidence="6 7">
    <name type="scientific">Candidatus Ryanbacteria bacterium RIFCSPLOWO2_02_FULL_47_14</name>
    <dbReference type="NCBI Taxonomy" id="1802129"/>
    <lineage>
        <taxon>Bacteria</taxon>
        <taxon>Candidatus Ryaniibacteriota</taxon>
    </lineage>
</organism>
<dbReference type="EMBL" id="MHNZ01000023">
    <property type="protein sequence ID" value="OGZ56196.1"/>
    <property type="molecule type" value="Genomic_DNA"/>
</dbReference>
<feature type="domain" description="Ribosome recycling factor" evidence="5">
    <location>
        <begin position="21"/>
        <end position="181"/>
    </location>
</feature>
<sequence>MPDLPNKIKKEFDSIVAFLAREIAFLHASRATPALVENIEVLAYGQKMPLKQLASLSVSDARTLLVQPWDSGILQEIQKAILNSNLGMGVSVEEKYIRLSLPQLSEERRKETIKVLGKKVEEARISMRRVRDREIKLLEEAERKKEISEDQKFREKNIIQELVDEYNAKILELEKKKTEEIVGIM</sequence>
<evidence type="ECO:0000313" key="6">
    <source>
        <dbReference type="EMBL" id="OGZ56196.1"/>
    </source>
</evidence>
<dbReference type="STRING" id="1802129.A3J04_00935"/>
<evidence type="ECO:0000256" key="4">
    <source>
        <dbReference type="SAM" id="Coils"/>
    </source>
</evidence>
<comment type="caution">
    <text evidence="6">The sequence shown here is derived from an EMBL/GenBank/DDBJ whole genome shotgun (WGS) entry which is preliminary data.</text>
</comment>
<dbReference type="Proteomes" id="UP000177954">
    <property type="component" value="Unassembled WGS sequence"/>
</dbReference>
<dbReference type="PANTHER" id="PTHR20982:SF3">
    <property type="entry name" value="MITOCHONDRIAL RIBOSOME RECYCLING FACTOR PSEUDO 1"/>
    <property type="match status" value="1"/>
</dbReference>
<keyword evidence="2 3" id="KW-0648">Protein biosynthesis</keyword>
<feature type="coiled-coil region" evidence="4">
    <location>
        <begin position="131"/>
        <end position="179"/>
    </location>
</feature>
<dbReference type="FunFam" id="3.30.1360.40:FF:000001">
    <property type="entry name" value="Ribosome-recycling factor"/>
    <property type="match status" value="1"/>
</dbReference>
<keyword evidence="4" id="KW-0175">Coiled coil</keyword>
<dbReference type="Gene3D" id="3.30.1360.40">
    <property type="match status" value="1"/>
</dbReference>
<comment type="function">
    <text evidence="3">Responsible for the release of ribosomes from messenger RNA at the termination of protein biosynthesis. May increase the efficiency of translation by recycling ribosomes from one round of translation to another.</text>
</comment>
<dbReference type="GO" id="GO:0005737">
    <property type="term" value="C:cytoplasm"/>
    <property type="evidence" value="ECO:0007669"/>
    <property type="project" value="UniProtKB-SubCell"/>
</dbReference>
<name>A0A1G2H135_9BACT</name>
<comment type="similarity">
    <text evidence="1 3">Belongs to the RRF family.</text>
</comment>
<evidence type="ECO:0000256" key="2">
    <source>
        <dbReference type="ARBA" id="ARBA00022917"/>
    </source>
</evidence>
<evidence type="ECO:0000256" key="3">
    <source>
        <dbReference type="HAMAP-Rule" id="MF_00040"/>
    </source>
</evidence>
<dbReference type="InterPro" id="IPR023584">
    <property type="entry name" value="Ribosome_recyc_fac_dom"/>
</dbReference>
<gene>
    <name evidence="3" type="primary">frr</name>
    <name evidence="6" type="ORF">A3J04_00935</name>
</gene>
<evidence type="ECO:0000259" key="5">
    <source>
        <dbReference type="Pfam" id="PF01765"/>
    </source>
</evidence>
<dbReference type="Gene3D" id="1.10.132.20">
    <property type="entry name" value="Ribosome-recycling factor"/>
    <property type="match status" value="1"/>
</dbReference>
<comment type="subcellular location">
    <subcellularLocation>
        <location evidence="3">Cytoplasm</location>
    </subcellularLocation>
</comment>
<evidence type="ECO:0000256" key="1">
    <source>
        <dbReference type="ARBA" id="ARBA00005912"/>
    </source>
</evidence>